<feature type="transmembrane region" description="Helical" evidence="1">
    <location>
        <begin position="83"/>
        <end position="100"/>
    </location>
</feature>
<feature type="transmembrane region" description="Helical" evidence="1">
    <location>
        <begin position="106"/>
        <end position="123"/>
    </location>
</feature>
<gene>
    <name evidence="2" type="ORF">SAMN02745126_06476</name>
</gene>
<evidence type="ECO:0000256" key="1">
    <source>
        <dbReference type="SAM" id="Phobius"/>
    </source>
</evidence>
<reference evidence="3" key="1">
    <citation type="submission" date="2017-02" db="EMBL/GenBank/DDBJ databases">
        <authorList>
            <person name="Varghese N."/>
            <person name="Submissions S."/>
        </authorList>
    </citation>
    <scope>NUCLEOTIDE SEQUENCE [LARGE SCALE GENOMIC DNA]</scope>
    <source>
        <strain evidence="3">ATCC 27094</strain>
    </source>
</reference>
<keyword evidence="1" id="KW-0472">Membrane</keyword>
<protein>
    <submittedName>
        <fullName evidence="2">Uncharacterized protein</fullName>
    </submittedName>
</protein>
<accession>A0A1T4TLV9</accession>
<keyword evidence="1" id="KW-1133">Transmembrane helix</keyword>
<dbReference type="Proteomes" id="UP000190092">
    <property type="component" value="Unassembled WGS sequence"/>
</dbReference>
<organism evidence="2 3">
    <name type="scientific">Enhydrobacter aerosaccus</name>
    <dbReference type="NCBI Taxonomy" id="225324"/>
    <lineage>
        <taxon>Bacteria</taxon>
        <taxon>Pseudomonadati</taxon>
        <taxon>Pseudomonadota</taxon>
        <taxon>Alphaproteobacteria</taxon>
        <taxon>Hyphomicrobiales</taxon>
        <taxon>Enhydrobacter</taxon>
    </lineage>
</organism>
<keyword evidence="1" id="KW-0812">Transmembrane</keyword>
<evidence type="ECO:0000313" key="2">
    <source>
        <dbReference type="EMBL" id="SKA41271.1"/>
    </source>
</evidence>
<dbReference type="STRING" id="225324.SAMN02745126_06476"/>
<sequence>MPEGINRGLPVARLLMVISSLAPLFLLWAIRGAPPVPDCYWIGGCLAFAVLPTMALIGRWRLAIRRNDRRTVVVAAARDQSDHLLIYLFTMLLPLYTVNLANSRELLAAAAAFIFIIFLFWHMNLHYMNLGFAVLGYRVYTIDMAGVDDAPGLSVVLLSKRIDPPKAGTQIDGLRLSDTVYVERASAHAH</sequence>
<dbReference type="OrthoDB" id="7057720at2"/>
<keyword evidence="3" id="KW-1185">Reference proteome</keyword>
<feature type="transmembrane region" description="Helical" evidence="1">
    <location>
        <begin position="40"/>
        <end position="62"/>
    </location>
</feature>
<name>A0A1T4TLV9_9HYPH</name>
<dbReference type="EMBL" id="FUWJ01000021">
    <property type="protein sequence ID" value="SKA41271.1"/>
    <property type="molecule type" value="Genomic_DNA"/>
</dbReference>
<proteinExistence type="predicted"/>
<dbReference type="RefSeq" id="WP_085938205.1">
    <property type="nucleotide sequence ID" value="NZ_FUWJ01000021.1"/>
</dbReference>
<dbReference type="AlphaFoldDB" id="A0A1T4TLV9"/>
<evidence type="ECO:0000313" key="3">
    <source>
        <dbReference type="Proteomes" id="UP000190092"/>
    </source>
</evidence>
<feature type="transmembrane region" description="Helical" evidence="1">
    <location>
        <begin position="12"/>
        <end position="34"/>
    </location>
</feature>